<dbReference type="PANTHER" id="PTHR11362">
    <property type="entry name" value="PHOSPHATIDYLETHANOLAMINE-BINDING PROTEIN"/>
    <property type="match status" value="1"/>
</dbReference>
<evidence type="ECO:0000313" key="3">
    <source>
        <dbReference type="Proteomes" id="UP000813444"/>
    </source>
</evidence>
<sequence>MMLQFVRLASVAALLVQFGQSGAQSPPGFSPQTNNTVSIRYVESPVTTGSPIPLADVRTSPAVQLSQSNSSHIVLMVDLDAPRGPSNSTWSPILHWLIAVPAGQSQLSENQTLVSATAAYFAPAPPEGTGPHRYVVLELENPSGSFEIPSGFPTAYQTVESRLRFNVSRFVQEGDFRLVGANWFTVEYSNTTTPPSASSHMASSSIACIMAAAAAVMITDLV</sequence>
<dbReference type="PANTHER" id="PTHR11362:SF148">
    <property type="entry name" value="CARBOXYPEPTIDASE Y INHIBITOR"/>
    <property type="match status" value="1"/>
</dbReference>
<dbReference type="GO" id="GO:0030414">
    <property type="term" value="F:peptidase inhibitor activity"/>
    <property type="evidence" value="ECO:0007669"/>
    <property type="project" value="TreeGrafter"/>
</dbReference>
<proteinExistence type="predicted"/>
<dbReference type="Pfam" id="PF01161">
    <property type="entry name" value="PBP"/>
    <property type="match status" value="1"/>
</dbReference>
<gene>
    <name evidence="2" type="ORF">B0I35DRAFT_477192</name>
</gene>
<comment type="caution">
    <text evidence="2">The sequence shown here is derived from an EMBL/GenBank/DDBJ whole genome shotgun (WGS) entry which is preliminary data.</text>
</comment>
<dbReference type="Proteomes" id="UP000813444">
    <property type="component" value="Unassembled WGS sequence"/>
</dbReference>
<feature type="signal peptide" evidence="1">
    <location>
        <begin position="1"/>
        <end position="23"/>
    </location>
</feature>
<evidence type="ECO:0000256" key="1">
    <source>
        <dbReference type="SAM" id="SignalP"/>
    </source>
</evidence>
<dbReference type="SUPFAM" id="SSF49777">
    <property type="entry name" value="PEBP-like"/>
    <property type="match status" value="1"/>
</dbReference>
<name>A0A8K0SWY8_9HYPO</name>
<keyword evidence="1" id="KW-0732">Signal</keyword>
<reference evidence="2" key="1">
    <citation type="journal article" date="2021" name="Nat. Commun.">
        <title>Genetic determinants of endophytism in the Arabidopsis root mycobiome.</title>
        <authorList>
            <person name="Mesny F."/>
            <person name="Miyauchi S."/>
            <person name="Thiergart T."/>
            <person name="Pickel B."/>
            <person name="Atanasova L."/>
            <person name="Karlsson M."/>
            <person name="Huettel B."/>
            <person name="Barry K.W."/>
            <person name="Haridas S."/>
            <person name="Chen C."/>
            <person name="Bauer D."/>
            <person name="Andreopoulos W."/>
            <person name="Pangilinan J."/>
            <person name="LaButti K."/>
            <person name="Riley R."/>
            <person name="Lipzen A."/>
            <person name="Clum A."/>
            <person name="Drula E."/>
            <person name="Henrissat B."/>
            <person name="Kohler A."/>
            <person name="Grigoriev I.V."/>
            <person name="Martin F.M."/>
            <person name="Hacquard S."/>
        </authorList>
    </citation>
    <scope>NUCLEOTIDE SEQUENCE</scope>
    <source>
        <strain evidence="2">MPI-CAGE-CH-0235</strain>
    </source>
</reference>
<protein>
    <submittedName>
        <fullName evidence="2">Phosphatidylethanolamine-binding protein</fullName>
    </submittedName>
</protein>
<feature type="chain" id="PRO_5035442404" evidence="1">
    <location>
        <begin position="24"/>
        <end position="222"/>
    </location>
</feature>
<dbReference type="InterPro" id="IPR008914">
    <property type="entry name" value="PEBP"/>
</dbReference>
<dbReference type="InterPro" id="IPR035810">
    <property type="entry name" value="PEBP_euk"/>
</dbReference>
<accession>A0A8K0SWY8</accession>
<organism evidence="2 3">
    <name type="scientific">Stachybotrys elegans</name>
    <dbReference type="NCBI Taxonomy" id="80388"/>
    <lineage>
        <taxon>Eukaryota</taxon>
        <taxon>Fungi</taxon>
        <taxon>Dikarya</taxon>
        <taxon>Ascomycota</taxon>
        <taxon>Pezizomycotina</taxon>
        <taxon>Sordariomycetes</taxon>
        <taxon>Hypocreomycetidae</taxon>
        <taxon>Hypocreales</taxon>
        <taxon>Stachybotryaceae</taxon>
        <taxon>Stachybotrys</taxon>
    </lineage>
</organism>
<dbReference type="Gene3D" id="3.90.280.10">
    <property type="entry name" value="PEBP-like"/>
    <property type="match status" value="1"/>
</dbReference>
<dbReference type="InterPro" id="IPR036610">
    <property type="entry name" value="PEBP-like_sf"/>
</dbReference>
<dbReference type="GO" id="GO:0005543">
    <property type="term" value="F:phospholipid binding"/>
    <property type="evidence" value="ECO:0007669"/>
    <property type="project" value="TreeGrafter"/>
</dbReference>
<evidence type="ECO:0000313" key="2">
    <source>
        <dbReference type="EMBL" id="KAH7320619.1"/>
    </source>
</evidence>
<dbReference type="GO" id="GO:0046578">
    <property type="term" value="P:regulation of Ras protein signal transduction"/>
    <property type="evidence" value="ECO:0007669"/>
    <property type="project" value="TreeGrafter"/>
</dbReference>
<dbReference type="GO" id="GO:0030162">
    <property type="term" value="P:regulation of proteolysis"/>
    <property type="evidence" value="ECO:0007669"/>
    <property type="project" value="TreeGrafter"/>
</dbReference>
<dbReference type="EMBL" id="JAGPNK010000005">
    <property type="protein sequence ID" value="KAH7320619.1"/>
    <property type="molecule type" value="Genomic_DNA"/>
</dbReference>
<dbReference type="CDD" id="cd00866">
    <property type="entry name" value="PEBP_euk"/>
    <property type="match status" value="1"/>
</dbReference>
<keyword evidence="3" id="KW-1185">Reference proteome</keyword>
<dbReference type="OrthoDB" id="440553at2759"/>
<dbReference type="AlphaFoldDB" id="A0A8K0SWY8"/>